<accession>A0A1Q9CAJ8</accession>
<dbReference type="EMBL" id="LSRX01001431">
    <property type="protein sequence ID" value="OLP79954.1"/>
    <property type="molecule type" value="Genomic_DNA"/>
</dbReference>
<dbReference type="InterPro" id="IPR013784">
    <property type="entry name" value="Carb-bd-like_fold"/>
</dbReference>
<dbReference type="InterPro" id="IPR002044">
    <property type="entry name" value="CBM20"/>
</dbReference>
<dbReference type="SMART" id="SM01065">
    <property type="entry name" value="CBM_2"/>
    <property type="match status" value="1"/>
</dbReference>
<evidence type="ECO:0000259" key="1">
    <source>
        <dbReference type="PROSITE" id="PS51166"/>
    </source>
</evidence>
<dbReference type="Proteomes" id="UP000186817">
    <property type="component" value="Unassembled WGS sequence"/>
</dbReference>
<name>A0A1Q9CAJ8_SYMMI</name>
<evidence type="ECO:0000313" key="3">
    <source>
        <dbReference type="Proteomes" id="UP000186817"/>
    </source>
</evidence>
<dbReference type="OrthoDB" id="550577at2759"/>
<dbReference type="SUPFAM" id="SSF49452">
    <property type="entry name" value="Starch-binding domain-like"/>
    <property type="match status" value="1"/>
</dbReference>
<dbReference type="PROSITE" id="PS51166">
    <property type="entry name" value="CBM20"/>
    <property type="match status" value="1"/>
</dbReference>
<dbReference type="AlphaFoldDB" id="A0A1Q9CAJ8"/>
<dbReference type="InterPro" id="IPR013783">
    <property type="entry name" value="Ig-like_fold"/>
</dbReference>
<feature type="domain" description="CBM20" evidence="1">
    <location>
        <begin position="1"/>
        <end position="110"/>
    </location>
</feature>
<proteinExistence type="predicted"/>
<comment type="caution">
    <text evidence="2">The sequence shown here is derived from an EMBL/GenBank/DDBJ whole genome shotgun (WGS) entry which is preliminary data.</text>
</comment>
<organism evidence="2 3">
    <name type="scientific">Symbiodinium microadriaticum</name>
    <name type="common">Dinoflagellate</name>
    <name type="synonym">Zooxanthella microadriatica</name>
    <dbReference type="NCBI Taxonomy" id="2951"/>
    <lineage>
        <taxon>Eukaryota</taxon>
        <taxon>Sar</taxon>
        <taxon>Alveolata</taxon>
        <taxon>Dinophyceae</taxon>
        <taxon>Suessiales</taxon>
        <taxon>Symbiodiniaceae</taxon>
        <taxon>Symbiodinium</taxon>
    </lineage>
</organism>
<dbReference type="Gene3D" id="2.60.40.10">
    <property type="entry name" value="Immunoglobulins"/>
    <property type="match status" value="1"/>
</dbReference>
<dbReference type="CDD" id="cd05467">
    <property type="entry name" value="CBM20"/>
    <property type="match status" value="1"/>
</dbReference>
<keyword evidence="3" id="KW-1185">Reference proteome</keyword>
<evidence type="ECO:0000313" key="2">
    <source>
        <dbReference type="EMBL" id="OLP79954.1"/>
    </source>
</evidence>
<gene>
    <name evidence="2" type="ORF">AK812_SmicGene39696</name>
</gene>
<sequence>MPLEVWLECICAETQFGEELVAVGNHPALGDWAVERGVQLRTGQDTFPMWTLTAPLLVAEDSREMPLWLEYKYVIRDGHGNCRWEDFGVRSLPMFSSTSPASATMNLLQLSQGGKPLNRLLPFCRGRRLKPGLVLRIDTFGSWAAKTEATWHATRWGPDVAGMSAALCGNSFLFVSGAAVHRGSIENYAARIFAAPRRSRLLLALAQLRQKVFDEMPPELWRLVIDFVGLLLNSHGEVLDVCGPLDGGDGPLPL</sequence>
<protein>
    <recommendedName>
        <fullName evidence="1">CBM20 domain-containing protein</fullName>
    </recommendedName>
</protein>
<reference evidence="2 3" key="1">
    <citation type="submission" date="2016-02" db="EMBL/GenBank/DDBJ databases">
        <title>Genome analysis of coral dinoflagellate symbionts highlights evolutionary adaptations to a symbiotic lifestyle.</title>
        <authorList>
            <person name="Aranda M."/>
            <person name="Li Y."/>
            <person name="Liew Y.J."/>
            <person name="Baumgarten S."/>
            <person name="Simakov O."/>
            <person name="Wilson M."/>
            <person name="Piel J."/>
            <person name="Ashoor H."/>
            <person name="Bougouffa S."/>
            <person name="Bajic V.B."/>
            <person name="Ryu T."/>
            <person name="Ravasi T."/>
            <person name="Bayer T."/>
            <person name="Micklem G."/>
            <person name="Kim H."/>
            <person name="Bhak J."/>
            <person name="Lajeunesse T.C."/>
            <person name="Voolstra C.R."/>
        </authorList>
    </citation>
    <scope>NUCLEOTIDE SEQUENCE [LARGE SCALE GENOMIC DNA]</scope>
    <source>
        <strain evidence="2 3">CCMP2467</strain>
    </source>
</reference>
<dbReference type="GO" id="GO:2001070">
    <property type="term" value="F:starch binding"/>
    <property type="evidence" value="ECO:0007669"/>
    <property type="project" value="InterPro"/>
</dbReference>
<dbReference type="Pfam" id="PF00686">
    <property type="entry name" value="CBM_20"/>
    <property type="match status" value="1"/>
</dbReference>